<organism evidence="6 7">
    <name type="scientific">Franzmannia pantelleriensis</name>
    <dbReference type="NCBI Taxonomy" id="48727"/>
    <lineage>
        <taxon>Bacteria</taxon>
        <taxon>Pseudomonadati</taxon>
        <taxon>Pseudomonadota</taxon>
        <taxon>Gammaproteobacteria</taxon>
        <taxon>Oceanospirillales</taxon>
        <taxon>Halomonadaceae</taxon>
        <taxon>Franzmannia</taxon>
    </lineage>
</organism>
<dbReference type="InterPro" id="IPR050950">
    <property type="entry name" value="HTH-type_LysR_regulators"/>
</dbReference>
<dbReference type="GO" id="GO:0003700">
    <property type="term" value="F:DNA-binding transcription factor activity"/>
    <property type="evidence" value="ECO:0007669"/>
    <property type="project" value="InterPro"/>
</dbReference>
<proteinExistence type="inferred from homology"/>
<dbReference type="Pfam" id="PF00126">
    <property type="entry name" value="HTH_1"/>
    <property type="match status" value="1"/>
</dbReference>
<evidence type="ECO:0000256" key="4">
    <source>
        <dbReference type="ARBA" id="ARBA00023163"/>
    </source>
</evidence>
<dbReference type="SUPFAM" id="SSF46785">
    <property type="entry name" value="Winged helix' DNA-binding domain"/>
    <property type="match status" value="1"/>
</dbReference>
<dbReference type="GO" id="GO:0003677">
    <property type="term" value="F:DNA binding"/>
    <property type="evidence" value="ECO:0007669"/>
    <property type="project" value="UniProtKB-KW"/>
</dbReference>
<dbReference type="GO" id="GO:0005829">
    <property type="term" value="C:cytosol"/>
    <property type="evidence" value="ECO:0007669"/>
    <property type="project" value="TreeGrafter"/>
</dbReference>
<evidence type="ECO:0000256" key="1">
    <source>
        <dbReference type="ARBA" id="ARBA00009437"/>
    </source>
</evidence>
<dbReference type="InterPro" id="IPR005119">
    <property type="entry name" value="LysR_subst-bd"/>
</dbReference>
<accession>A0A1G9GB45</accession>
<dbReference type="STRING" id="48727.SAMN05192555_10288"/>
<dbReference type="InterPro" id="IPR036388">
    <property type="entry name" value="WH-like_DNA-bd_sf"/>
</dbReference>
<dbReference type="SUPFAM" id="SSF53850">
    <property type="entry name" value="Periplasmic binding protein-like II"/>
    <property type="match status" value="1"/>
</dbReference>
<evidence type="ECO:0000313" key="7">
    <source>
        <dbReference type="Proteomes" id="UP000199107"/>
    </source>
</evidence>
<keyword evidence="3 6" id="KW-0238">DNA-binding</keyword>
<sequence>MDFRQLRTLIAIAEEGSFSRAAEAVHLTPSAVSQQMAALESELDIAIFDRSARPTTLNARGLILLSAAKEMVLISNKALTTISGRELAGTLSLGTVRSSIFRLLPRAIATLTRSFPELSIRLRTGKSEELLRDVAAGKLDAAIVAEHASMPAKIRWHPFISEPLLVIAPPSTAATDAISALKTHPFIRFQSNVPLAHLIEDELSKLSLDLNSLIEVDTIPALIACVESGLGVSITPHTALRDSPHMELPNFPFGDPVVHRKIGLAEQLSSPRSDIVACLHDELAKLSAPFGIYTPKN</sequence>
<evidence type="ECO:0000256" key="3">
    <source>
        <dbReference type="ARBA" id="ARBA00023125"/>
    </source>
</evidence>
<dbReference type="FunFam" id="1.10.10.10:FF:000001">
    <property type="entry name" value="LysR family transcriptional regulator"/>
    <property type="match status" value="1"/>
</dbReference>
<dbReference type="PANTHER" id="PTHR30419">
    <property type="entry name" value="HTH-TYPE TRANSCRIPTIONAL REGULATOR YBHD"/>
    <property type="match status" value="1"/>
</dbReference>
<gene>
    <name evidence="6" type="ORF">SAMN05192555_10288</name>
</gene>
<dbReference type="AlphaFoldDB" id="A0A1G9GB45"/>
<feature type="domain" description="HTH lysR-type" evidence="5">
    <location>
        <begin position="1"/>
        <end position="58"/>
    </location>
</feature>
<reference evidence="7" key="1">
    <citation type="submission" date="2016-10" db="EMBL/GenBank/DDBJ databases">
        <authorList>
            <person name="Varghese N."/>
            <person name="Submissions S."/>
        </authorList>
    </citation>
    <scope>NUCLEOTIDE SEQUENCE [LARGE SCALE GENOMIC DNA]</scope>
    <source>
        <strain evidence="7">AAP</strain>
    </source>
</reference>
<keyword evidence="7" id="KW-1185">Reference proteome</keyword>
<comment type="similarity">
    <text evidence="1">Belongs to the LysR transcriptional regulatory family.</text>
</comment>
<dbReference type="Proteomes" id="UP000199107">
    <property type="component" value="Unassembled WGS sequence"/>
</dbReference>
<dbReference type="EMBL" id="FNGH01000002">
    <property type="protein sequence ID" value="SDK97909.1"/>
    <property type="molecule type" value="Genomic_DNA"/>
</dbReference>
<dbReference type="PRINTS" id="PR00039">
    <property type="entry name" value="HTHLYSR"/>
</dbReference>
<keyword evidence="2" id="KW-0805">Transcription regulation</keyword>
<evidence type="ECO:0000313" key="6">
    <source>
        <dbReference type="EMBL" id="SDK97909.1"/>
    </source>
</evidence>
<dbReference type="PROSITE" id="PS50931">
    <property type="entry name" value="HTH_LYSR"/>
    <property type="match status" value="1"/>
</dbReference>
<evidence type="ECO:0000259" key="5">
    <source>
        <dbReference type="PROSITE" id="PS50931"/>
    </source>
</evidence>
<name>A0A1G9GB45_9GAMM</name>
<evidence type="ECO:0000256" key="2">
    <source>
        <dbReference type="ARBA" id="ARBA00023015"/>
    </source>
</evidence>
<dbReference type="InterPro" id="IPR000847">
    <property type="entry name" value="LysR_HTH_N"/>
</dbReference>
<keyword evidence="4" id="KW-0804">Transcription</keyword>
<dbReference type="Pfam" id="PF03466">
    <property type="entry name" value="LysR_substrate"/>
    <property type="match status" value="1"/>
</dbReference>
<dbReference type="InterPro" id="IPR036390">
    <property type="entry name" value="WH_DNA-bd_sf"/>
</dbReference>
<dbReference type="RefSeq" id="WP_176817138.1">
    <property type="nucleotide sequence ID" value="NZ_FNGH01000002.1"/>
</dbReference>
<dbReference type="Gene3D" id="1.10.10.10">
    <property type="entry name" value="Winged helix-like DNA-binding domain superfamily/Winged helix DNA-binding domain"/>
    <property type="match status" value="1"/>
</dbReference>
<protein>
    <submittedName>
        <fullName evidence="6">DNA-binding transcriptional regulator, LysR family</fullName>
    </submittedName>
</protein>
<dbReference type="Gene3D" id="3.40.190.10">
    <property type="entry name" value="Periplasmic binding protein-like II"/>
    <property type="match status" value="2"/>
</dbReference>